<name>A0AAN7QBP1_9COLE</name>
<dbReference type="Proteomes" id="UP001353858">
    <property type="component" value="Unassembled WGS sequence"/>
</dbReference>
<protein>
    <recommendedName>
        <fullName evidence="7">Gem-associated protein 5</fullName>
    </recommendedName>
</protein>
<dbReference type="InterPro" id="IPR015943">
    <property type="entry name" value="WD40/YVTN_repeat-like_dom_sf"/>
</dbReference>
<dbReference type="InterPro" id="IPR056421">
    <property type="entry name" value="TPR_GEMI5"/>
</dbReference>
<evidence type="ECO:0008006" key="7">
    <source>
        <dbReference type="Google" id="ProtNLM"/>
    </source>
</evidence>
<gene>
    <name evidence="5" type="ORF">RN001_003421</name>
</gene>
<feature type="domain" description="Gem-associated protein 5 second beta-propeller" evidence="4">
    <location>
        <begin position="528"/>
        <end position="817"/>
    </location>
</feature>
<dbReference type="Pfam" id="PF23770">
    <property type="entry name" value="Beta-prop_RIG_1st"/>
    <property type="match status" value="1"/>
</dbReference>
<dbReference type="PROSITE" id="PS50082">
    <property type="entry name" value="WD_REPEATS_2"/>
    <property type="match status" value="1"/>
</dbReference>
<dbReference type="InterPro" id="IPR056424">
    <property type="entry name" value="Beta-prop_GEMI5_2nd"/>
</dbReference>
<evidence type="ECO:0000313" key="5">
    <source>
        <dbReference type="EMBL" id="KAK4887150.1"/>
    </source>
</evidence>
<evidence type="ECO:0000259" key="2">
    <source>
        <dbReference type="Pfam" id="PF23770"/>
    </source>
</evidence>
<dbReference type="GO" id="GO:0032797">
    <property type="term" value="C:SMN complex"/>
    <property type="evidence" value="ECO:0007669"/>
    <property type="project" value="TreeGrafter"/>
</dbReference>
<dbReference type="InterPro" id="IPR056432">
    <property type="entry name" value="Beta-prop_GEMI5_1st"/>
</dbReference>
<evidence type="ECO:0000256" key="1">
    <source>
        <dbReference type="PROSITE-ProRule" id="PRU00221"/>
    </source>
</evidence>
<dbReference type="InterPro" id="IPR036322">
    <property type="entry name" value="WD40_repeat_dom_sf"/>
</dbReference>
<keyword evidence="1" id="KW-0853">WD repeat</keyword>
<dbReference type="GO" id="GO:0005634">
    <property type="term" value="C:nucleus"/>
    <property type="evidence" value="ECO:0007669"/>
    <property type="project" value="TreeGrafter"/>
</dbReference>
<dbReference type="GO" id="GO:0000387">
    <property type="term" value="P:spliceosomal snRNP assembly"/>
    <property type="evidence" value="ECO:0007669"/>
    <property type="project" value="TreeGrafter"/>
</dbReference>
<dbReference type="SUPFAM" id="SSF50978">
    <property type="entry name" value="WD40 repeat-like"/>
    <property type="match status" value="2"/>
</dbReference>
<evidence type="ECO:0000259" key="4">
    <source>
        <dbReference type="Pfam" id="PF23775"/>
    </source>
</evidence>
<dbReference type="EMBL" id="JARPUR010000001">
    <property type="protein sequence ID" value="KAK4887150.1"/>
    <property type="molecule type" value="Genomic_DNA"/>
</dbReference>
<feature type="repeat" description="WD" evidence="1">
    <location>
        <begin position="750"/>
        <end position="792"/>
    </location>
</feature>
<dbReference type="AlphaFoldDB" id="A0AAN7QBP1"/>
<dbReference type="Gene3D" id="2.130.10.10">
    <property type="entry name" value="YVTN repeat-like/Quinoprotein amine dehydrogenase"/>
    <property type="match status" value="3"/>
</dbReference>
<proteinExistence type="predicted"/>
<feature type="domain" description="Gem-associated protein 5 first beta-propeller" evidence="2">
    <location>
        <begin position="23"/>
        <end position="228"/>
    </location>
</feature>
<evidence type="ECO:0000259" key="3">
    <source>
        <dbReference type="Pfam" id="PF23774"/>
    </source>
</evidence>
<dbReference type="SMART" id="SM00320">
    <property type="entry name" value="WD40"/>
    <property type="match status" value="9"/>
</dbReference>
<feature type="domain" description="Gem-associated protein 5 TPR" evidence="3">
    <location>
        <begin position="923"/>
        <end position="1122"/>
    </location>
</feature>
<comment type="caution">
    <text evidence="5">The sequence shown here is derived from an EMBL/GenBank/DDBJ whole genome shotgun (WGS) entry which is preliminary data.</text>
</comment>
<accession>A0AAN7QBP1</accession>
<dbReference type="InterPro" id="IPR052640">
    <property type="entry name" value="Gemin-5"/>
</dbReference>
<organism evidence="5 6">
    <name type="scientific">Aquatica leii</name>
    <dbReference type="NCBI Taxonomy" id="1421715"/>
    <lineage>
        <taxon>Eukaryota</taxon>
        <taxon>Metazoa</taxon>
        <taxon>Ecdysozoa</taxon>
        <taxon>Arthropoda</taxon>
        <taxon>Hexapoda</taxon>
        <taxon>Insecta</taxon>
        <taxon>Pterygota</taxon>
        <taxon>Neoptera</taxon>
        <taxon>Endopterygota</taxon>
        <taxon>Coleoptera</taxon>
        <taxon>Polyphaga</taxon>
        <taxon>Elateriformia</taxon>
        <taxon>Elateroidea</taxon>
        <taxon>Lampyridae</taxon>
        <taxon>Luciolinae</taxon>
        <taxon>Aquatica</taxon>
    </lineage>
</organism>
<keyword evidence="6" id="KW-1185">Reference proteome</keyword>
<dbReference type="InterPro" id="IPR001680">
    <property type="entry name" value="WD40_rpt"/>
</dbReference>
<sequence>MNKLIVSPSPNWFSNSILACAPDNTVIYGSRNELIIINPTPAEEPADLRILGGIHSARVISVKVNRNWGNPNKWAVSVGEDNVVQLLDISTYTSKISHVGHKTHSDKIVGAEFAGEDRVISVSEKGFIIIWKLSTSSLSSINTIKDANVKVSTISICPHASWLIAVGTKRGGILIADLKKSGRVVFRIRAHDEEIITLSWCPAPHNVFPKKIVTSRDTKNNEVQNEEEHTDMCNEVSLPDIVPQTESCTLNSELLESNLELAVSDNTCIIESVEVQDETKEVLIEIENKPANDFKSDSSTETLTEDKNENAVINIDVNNIESKEEDIGNLHEEQLCEELETTNEKTEDICENTLNDVDTVVTKHQPIKEEFLLASSSRGCRSIKIWRAGTDGLLETELFFPKPYSSRSKGGERYWITICWVTPRSLLSSANKAQLLHWRLGDDGNNRQRDCKPRLIHSDHTKQLFCIAAPTRKHECADDEDWRDKNLLNAWTTGSDRFILNTSLGCDHKTLGCYTTIGGTITCLIPSPIDPTRIACGMGDGNSRLIDLSRPHLQTLSMTPLYEKSQIKITSFAWHPKKEACLAYGTQEGQVGLIDTASTVKNITELVPAGHHALYSLQWAPLNGDPNNFAVYTISSSKLMAYDVKKPLNAPTEININNGVGLTSFAWKHDYSILAIATKNCELFLFDSSLKLLAKFLLQSKTVRCMEWHPPGSAEENWLALSTNQIIVYDCTLSNLEAENKYEDCAVAVFTEHQGYVHTISWSPHQSEILASAGDFGMAMVWNVKTKTLLHACISQFDVLYGVVWSPLDSDYIITGGRGCVLRIWKLSENPPTYKIDKPQQKQTLSFEKSKASEEMPVVKDESKQKRTSKWLLNGISQLHNLNVHTDMLQDCIKLFNSKRSKDDAYEDCKQNHNENSSVFNILQLFEGKDKIDEILKLECENRANRTTPLCLESISLWQGNIGDTIKNAIMCESLNHWLVSVAPMVSFNLWQEACEAYAKQLLNENNNKPIEAAYYFLACHKVEEAIEALCFGSYYREALILAKSRLSTTDPIIENILKRWASYSASVGKYEIAAQCYIVLNMMEDAAKVLFRRKDIPILEFCVKLAKEAGNEELLNATLFRLNALKAGGSSPDDLLLPLQTRAELELEKANTNYALEKQSLESESLSNEVVLIDNVDISTEVD</sequence>
<dbReference type="Pfam" id="PF23775">
    <property type="entry name" value="Beta-prop_RIG_2nd"/>
    <property type="match status" value="1"/>
</dbReference>
<dbReference type="PANTHER" id="PTHR46362">
    <property type="entry name" value="GEM-ASSOCIATED PROTEIN 5"/>
    <property type="match status" value="1"/>
</dbReference>
<dbReference type="GO" id="GO:0003730">
    <property type="term" value="F:mRNA 3'-UTR binding"/>
    <property type="evidence" value="ECO:0007669"/>
    <property type="project" value="TreeGrafter"/>
</dbReference>
<dbReference type="PROSITE" id="PS51257">
    <property type="entry name" value="PROKAR_LIPOPROTEIN"/>
    <property type="match status" value="1"/>
</dbReference>
<evidence type="ECO:0000313" key="6">
    <source>
        <dbReference type="Proteomes" id="UP001353858"/>
    </source>
</evidence>
<dbReference type="Pfam" id="PF23774">
    <property type="entry name" value="TPR_GEMI5"/>
    <property type="match status" value="1"/>
</dbReference>
<dbReference type="PANTHER" id="PTHR46362:SF1">
    <property type="entry name" value="GEM-ASSOCIATED PROTEIN 5"/>
    <property type="match status" value="1"/>
</dbReference>
<reference evidence="6" key="1">
    <citation type="submission" date="2023-01" db="EMBL/GenBank/DDBJ databases">
        <title>Key to firefly adult light organ development and bioluminescence: homeobox transcription factors regulate luciferase expression and transportation to peroxisome.</title>
        <authorList>
            <person name="Fu X."/>
        </authorList>
    </citation>
    <scope>NUCLEOTIDE SEQUENCE [LARGE SCALE GENOMIC DNA]</scope>
</reference>